<dbReference type="PRINTS" id="PR01547">
    <property type="entry name" value="YEAST176DUF"/>
</dbReference>
<dbReference type="InterPro" id="IPR001680">
    <property type="entry name" value="WD40_rpt"/>
</dbReference>
<dbReference type="InterPro" id="IPR011989">
    <property type="entry name" value="ARM-like"/>
</dbReference>
<dbReference type="PANTHER" id="PTHR12848:SF16">
    <property type="entry name" value="REGULATORY-ASSOCIATED PROTEIN OF MTOR"/>
    <property type="match status" value="1"/>
</dbReference>
<dbReference type="InterPro" id="IPR004083">
    <property type="entry name" value="Raptor"/>
</dbReference>
<dbReference type="Pfam" id="PF14538">
    <property type="entry name" value="Raptor_N"/>
    <property type="match status" value="1"/>
</dbReference>
<protein>
    <submittedName>
        <fullName evidence="8">Regulatory-associated protein of mtor</fullName>
    </submittedName>
</protein>
<dbReference type="Pfam" id="PF00400">
    <property type="entry name" value="WD40"/>
    <property type="match status" value="1"/>
</dbReference>
<feature type="compositionally biased region" description="Basic residues" evidence="6">
    <location>
        <begin position="448"/>
        <end position="460"/>
    </location>
</feature>
<feature type="compositionally biased region" description="Basic residues" evidence="6">
    <location>
        <begin position="1156"/>
        <end position="1169"/>
    </location>
</feature>
<dbReference type="SUPFAM" id="SSF50978">
    <property type="entry name" value="WD40 repeat-like"/>
    <property type="match status" value="1"/>
</dbReference>
<evidence type="ECO:0000259" key="7">
    <source>
        <dbReference type="SMART" id="SM01302"/>
    </source>
</evidence>
<dbReference type="SUPFAM" id="SSF48371">
    <property type="entry name" value="ARM repeat"/>
    <property type="match status" value="1"/>
</dbReference>
<feature type="compositionally biased region" description="Low complexity" evidence="6">
    <location>
        <begin position="1103"/>
        <end position="1128"/>
    </location>
</feature>
<feature type="region of interest" description="Disordered" evidence="6">
    <location>
        <begin position="1081"/>
        <end position="1174"/>
    </location>
</feature>
<keyword evidence="9" id="KW-1185">Reference proteome</keyword>
<dbReference type="InterPro" id="IPR029347">
    <property type="entry name" value="Raptor_N"/>
</dbReference>
<feature type="region of interest" description="Disordered" evidence="6">
    <location>
        <begin position="792"/>
        <end position="837"/>
    </location>
</feature>
<proteinExistence type="inferred from homology"/>
<dbReference type="EMBL" id="JAOAOG010000090">
    <property type="protein sequence ID" value="KAJ6249811.1"/>
    <property type="molecule type" value="Genomic_DNA"/>
</dbReference>
<keyword evidence="5" id="KW-0175">Coiled coil</keyword>
<keyword evidence="2 4" id="KW-0853">WD repeat</keyword>
<dbReference type="InterPro" id="IPR036322">
    <property type="entry name" value="WD40_repeat_dom_sf"/>
</dbReference>
<evidence type="ECO:0000256" key="3">
    <source>
        <dbReference type="ARBA" id="ARBA00022737"/>
    </source>
</evidence>
<feature type="region of interest" description="Disordered" evidence="6">
    <location>
        <begin position="418"/>
        <end position="509"/>
    </location>
</feature>
<evidence type="ECO:0000313" key="9">
    <source>
        <dbReference type="Proteomes" id="UP001150062"/>
    </source>
</evidence>
<dbReference type="PROSITE" id="PS50294">
    <property type="entry name" value="WD_REPEATS_REGION"/>
    <property type="match status" value="1"/>
</dbReference>
<reference evidence="8" key="1">
    <citation type="submission" date="2022-08" db="EMBL/GenBank/DDBJ databases">
        <title>Novel sulfate-reducing endosymbionts in the free-living metamonad Anaeramoeba.</title>
        <authorList>
            <person name="Jerlstrom-Hultqvist J."/>
            <person name="Cepicka I."/>
            <person name="Gallot-Lavallee L."/>
            <person name="Salas-Leiva D."/>
            <person name="Curtis B.A."/>
            <person name="Zahonova K."/>
            <person name="Pipaliya S."/>
            <person name="Dacks J."/>
            <person name="Roger A.J."/>
        </authorList>
    </citation>
    <scope>NUCLEOTIDE SEQUENCE</scope>
    <source>
        <strain evidence="8">Schooner1</strain>
    </source>
</reference>
<evidence type="ECO:0000256" key="6">
    <source>
        <dbReference type="SAM" id="MobiDB-lite"/>
    </source>
</evidence>
<organism evidence="8 9">
    <name type="scientific">Anaeramoeba flamelloides</name>
    <dbReference type="NCBI Taxonomy" id="1746091"/>
    <lineage>
        <taxon>Eukaryota</taxon>
        <taxon>Metamonada</taxon>
        <taxon>Anaeramoebidae</taxon>
        <taxon>Anaeramoeba</taxon>
    </lineage>
</organism>
<dbReference type="SMART" id="SM01302">
    <property type="entry name" value="Raptor_N"/>
    <property type="match status" value="1"/>
</dbReference>
<feature type="compositionally biased region" description="Polar residues" evidence="6">
    <location>
        <begin position="1393"/>
        <end position="1404"/>
    </location>
</feature>
<evidence type="ECO:0000313" key="8">
    <source>
        <dbReference type="EMBL" id="KAJ6249811.1"/>
    </source>
</evidence>
<dbReference type="PANTHER" id="PTHR12848">
    <property type="entry name" value="REGULATORY-ASSOCIATED PROTEIN OF MTOR"/>
    <property type="match status" value="1"/>
</dbReference>
<sequence>MQGIFEFKTKVETVQSCFNQERNNIEAFVPPKTTENEERKKNNWRIPKSRTVTGILVMCLNIGVDPPDIIKPDPCAKLECWIDPEKVSKNKVLEKIGSALQQQYETLEPRSRYRSYMDTPFSKIKEICKLTRRYAKRERILFHYNGHGVPRPTKNEEIWVFNKDYTQYVPLLLVELQSWLKQPCTYVFDCSSAGVLAPCIGKKNTSTSFPEIALFACQENEILPTNSNMPADFFTSCLTTPIKTALRWHFYTRISKSSFLQEIKIESLDNIPGKLTDRRTFLGQLNWIFQSITDTIAWNCLPPNLFQKLYRQDQLTASLFRNFLLAERILTSLNCNPFTIPEIPITSNHHLWDAWDHCVDLALIQLIGMDEKSKLKSQSISFFDNQLKSFEIWLSSSRNYCINILDQMMNESIKYLTRQSSKNKNDNGGNKKKNRNEKNYLIEQMHQDKKRKSNKNKNKKNLNLDNDNSSTGSKNSSSSSASQSKTKVTLSSTTLPSSTSSSSPPTTTTTSSSIFLNNFFQNESFLQKQNPNKLITKQIPEQLPILLQVLFSSTHCKKALILLSKFLDLGNSAIYIALSIGIFPYMLRLLKSSSQDLQPILTFNWAKIIAFDPDCKIQLIRDRSFKFFIEILKSTSSDPFQIYLSSIVLSIVQDNYPHGKKDCLNSGIQKLLLQNLNSENYNVRQWSCLCLAKFWENFEPSKNEAMSKNAHEKLFSLLNDPIPIVRSCAIYALNTLLGGVNLDEHDEFGLLSSLNKNKNANDDDEQTQKLNYNINTKNNDENEDLNNQQIKKLNDNNSNKSDNNNNNNNNKINNNNNNNNNNSNNNNSNNNNGEDEKGENIKKVVNIGNTLIELKVNYNSKTRKKKKDEKKLKNFFEKEKTQLINKDKMENKLNEHHIINNNNKEENKERKLQKRKIKQMEENFLKEKKFQNFKSLKKQKLLKSKKYNKENEIQIELKKQKFEIEMKIAITLIGLKDDGSTLVRNELLIIFSKLIYLYEWYVKKNFLLYNFSQLKHSQVFSSLDYYNTIFYNIWIKLNEFSSDPYPIIANKAKKIIKYLKIKWKIDLDELNLTSTEIFKLNNSDNNNDGNGGGGDDDDDDDQNNSNSNNNNSSNSNNNSSSNSSSSSNTRNDDINIKKEKLNTKNKEKRKNENNYKKNRKKKSHVKTHNRNLSNSKNINLKDINKLYSKQFPKINSKRSKSQGNIKVEEELTQYKPLNSNLYKWCSKQILNPILTSTSKHEIEKIKDYYFQQKIIDRTKYALVQYLSTKESYTKPIDKQINLIDNQTETVDSIIFHPFEPILIASDGRQKINIWNWEEENGNQLIKSFNNTKFEDNCRLSFVTLANEECNSPLITSTDNGVINVWGNLFTENSKPQLITSWKGIENHLSSGAKSGNTDLYNEQQTKGKGKKKKKSLPSQKKYTYKIPIDWNQISGNITIASRYSRFIRVWDVETKQILIKIPLNHKLKINSLKTDPLGDPILYAGSNDGRLLLYDIRIDSKLKPVKDIKEHSTAIISVLKQKGSSRQLVTGSNDGIIKLWDSRRLSPKLTIKSQAQAMSVLALHEHAPFLSSGSETQSLSNFNMDGKAINTVNYYNTFMGQKIGPVSSLQFHPYNVLLAVGSESLISILKQN</sequence>
<evidence type="ECO:0000256" key="2">
    <source>
        <dbReference type="ARBA" id="ARBA00022574"/>
    </source>
</evidence>
<dbReference type="InterPro" id="IPR015943">
    <property type="entry name" value="WD40/YVTN_repeat-like_dom_sf"/>
</dbReference>
<dbReference type="InterPro" id="IPR016024">
    <property type="entry name" value="ARM-type_fold"/>
</dbReference>
<comment type="caution">
    <text evidence="8">The sequence shown here is derived from an EMBL/GenBank/DDBJ whole genome shotgun (WGS) entry which is preliminary data.</text>
</comment>
<dbReference type="Gene3D" id="2.130.10.10">
    <property type="entry name" value="YVTN repeat-like/Quinoprotein amine dehydrogenase"/>
    <property type="match status" value="1"/>
</dbReference>
<evidence type="ECO:0000256" key="1">
    <source>
        <dbReference type="ARBA" id="ARBA00009257"/>
    </source>
</evidence>
<gene>
    <name evidence="8" type="ORF">M0813_16490</name>
</gene>
<comment type="similarity">
    <text evidence="1">Belongs to the WD repeat RAPTOR family.</text>
</comment>
<feature type="domain" description="Raptor N-terminal CASPase-like" evidence="7">
    <location>
        <begin position="48"/>
        <end position="201"/>
    </location>
</feature>
<dbReference type="Proteomes" id="UP001150062">
    <property type="component" value="Unassembled WGS sequence"/>
</dbReference>
<dbReference type="SMART" id="SM00320">
    <property type="entry name" value="WD40"/>
    <property type="match status" value="4"/>
</dbReference>
<feature type="coiled-coil region" evidence="5">
    <location>
        <begin position="889"/>
        <end position="923"/>
    </location>
</feature>
<dbReference type="PROSITE" id="PS50082">
    <property type="entry name" value="WD_REPEATS_2"/>
    <property type="match status" value="1"/>
</dbReference>
<feature type="compositionally biased region" description="Low complexity" evidence="6">
    <location>
        <begin position="461"/>
        <end position="509"/>
    </location>
</feature>
<feature type="compositionally biased region" description="Basic and acidic residues" evidence="6">
    <location>
        <begin position="1130"/>
        <end position="1155"/>
    </location>
</feature>
<feature type="repeat" description="WD" evidence="4">
    <location>
        <begin position="1508"/>
        <end position="1541"/>
    </location>
</feature>
<feature type="region of interest" description="Disordered" evidence="6">
    <location>
        <begin position="1393"/>
        <end position="1418"/>
    </location>
</feature>
<feature type="compositionally biased region" description="Low complexity" evidence="6">
    <location>
        <begin position="792"/>
        <end position="832"/>
    </location>
</feature>
<evidence type="ECO:0000256" key="5">
    <source>
        <dbReference type="SAM" id="Coils"/>
    </source>
</evidence>
<accession>A0ABQ8YYV6</accession>
<evidence type="ECO:0000256" key="4">
    <source>
        <dbReference type="PROSITE-ProRule" id="PRU00221"/>
    </source>
</evidence>
<dbReference type="Gene3D" id="1.25.10.10">
    <property type="entry name" value="Leucine-rich Repeat Variant"/>
    <property type="match status" value="1"/>
</dbReference>
<keyword evidence="3" id="KW-0677">Repeat</keyword>
<name>A0ABQ8YYV6_9EUKA</name>